<keyword evidence="7" id="KW-1185">Reference proteome</keyword>
<name>A0ABQ5KMX4_9EUKA</name>
<dbReference type="SMART" id="SM00181">
    <property type="entry name" value="EGF"/>
    <property type="match status" value="4"/>
</dbReference>
<protein>
    <recommendedName>
        <fullName evidence="4 5">EGF-like domain-containing protein</fullName>
    </recommendedName>
</protein>
<evidence type="ECO:0000256" key="3">
    <source>
        <dbReference type="SAM" id="Phobius"/>
    </source>
</evidence>
<keyword evidence="3" id="KW-1133">Transmembrane helix</keyword>
<keyword evidence="1" id="KW-0433">Leucine-rich repeat</keyword>
<comment type="caution">
    <text evidence="6">The sequence shown here is derived from an EMBL/GenBank/DDBJ whole genome shotgun (WGS) entry which is preliminary data.</text>
</comment>
<reference evidence="6" key="1">
    <citation type="submission" date="2022-03" db="EMBL/GenBank/DDBJ databases">
        <title>Draft genome sequence of Aduncisulcus paluster, a free-living microaerophilic Fornicata.</title>
        <authorList>
            <person name="Yuyama I."/>
            <person name="Kume K."/>
            <person name="Tamura T."/>
            <person name="Inagaki Y."/>
            <person name="Hashimoto T."/>
        </authorList>
    </citation>
    <scope>NUCLEOTIDE SEQUENCE</scope>
    <source>
        <strain evidence="6">NY0171</strain>
    </source>
</reference>
<dbReference type="PROSITE" id="PS51450">
    <property type="entry name" value="LRR"/>
    <property type="match status" value="3"/>
</dbReference>
<gene>
    <name evidence="6" type="ORF">ADUPG1_006915</name>
</gene>
<feature type="domain" description="EGF-like" evidence="4 5">
    <location>
        <begin position="772"/>
        <end position="783"/>
    </location>
</feature>
<feature type="non-terminal residue" evidence="6">
    <location>
        <position position="1"/>
    </location>
</feature>
<organism evidence="6 7">
    <name type="scientific">Aduncisulcus paluster</name>
    <dbReference type="NCBI Taxonomy" id="2918883"/>
    <lineage>
        <taxon>Eukaryota</taxon>
        <taxon>Metamonada</taxon>
        <taxon>Carpediemonas-like organisms</taxon>
        <taxon>Aduncisulcus</taxon>
    </lineage>
</organism>
<evidence type="ECO:0000313" key="7">
    <source>
        <dbReference type="Proteomes" id="UP001057375"/>
    </source>
</evidence>
<evidence type="ECO:0000256" key="2">
    <source>
        <dbReference type="ARBA" id="ARBA00022737"/>
    </source>
</evidence>
<keyword evidence="3" id="KW-0472">Membrane</keyword>
<keyword evidence="3" id="KW-0812">Transmembrane</keyword>
<sequence>NGTNLPSPSFLSTNTALVELYADNNSWTSVYELRNHSALEILSLSNNAISDPSPLYILSGTLTSLDLTENLICGTNVGTSIDGKLGGTSGVVSYSFKAGSSCECDASFSTTDMLSKNLVCSETKPNSGHWYAICASDSYTTYTDADTFTCTQATSATSNCVGGCAFGEECRNLLSNGLETEGSCETIIPDDILFDCLIDILPSSFIYDGTFGVASLVGLNETIETFECQYVSNMLGIHHLTNIISLDLSNSALDDLSPLSNFSNLSSFVLDGSSSISLTCSSLLSSSPLYLSLNNVSLTESNISDLSLFSSLESISLRNSGLTEIPDLSLSGDSLRKVDISNNNVKSLGHIYTYSLLNIEELDVSSNIISDISPIFALRDSLLSLNLSGNQICGLDDNDEVSSMKSIFSVFIEDPDLFTINISSQDTSSCSNCSNSPSISGGTVCTEVWDNEWQSTCADSTFVDYASNSCMSFIALDDEMSSLPIMEEEKKEFVQSIASLCLSEKINNPRTICVRVDDLQISSEYPFSVQDSSLFFSSIQSLSSLPIAPAFVVSCINGWYGHDCTRECGIWMSESSWTSEYSSSETLDAAEERLFELYQCGGESRGTCDVESHSCECSLGYDGTACSELACVDEQCGGSGQCLESSSVGSTSSTLPISSDFIFHHSSFSPSQVSLFNSNISSYVCLCPQESETIYYDDSGAQYCASKCNEGIGCGNGSCQVNDNDVWECSCDSSSQYLNPISKTCIMTLSVCQNCEHGKCLYSQGMDEDALCYCEHGWAGETCDISLNSDWWLWIQEKNGWVVFVGLFFVLMVVLGLMCVLYFSLVGKSRDQNISIVENAHLDSIIADLENCSQPHLQTVTPAVIVVEQDRDVFSSPSEYKKIVSRHNSPSLLAAAPPEIE</sequence>
<feature type="transmembrane region" description="Helical" evidence="3">
    <location>
        <begin position="801"/>
        <end position="825"/>
    </location>
</feature>
<dbReference type="InterPro" id="IPR032675">
    <property type="entry name" value="LRR_dom_sf"/>
</dbReference>
<proteinExistence type="predicted"/>
<dbReference type="InterPro" id="IPR001611">
    <property type="entry name" value="Leu-rich_rpt"/>
</dbReference>
<dbReference type="Gene3D" id="3.80.10.10">
    <property type="entry name" value="Ribonuclease Inhibitor"/>
    <property type="match status" value="2"/>
</dbReference>
<evidence type="ECO:0000313" key="6">
    <source>
        <dbReference type="EMBL" id="GKT32863.1"/>
    </source>
</evidence>
<evidence type="ECO:0000259" key="4">
    <source>
        <dbReference type="PROSITE" id="PS00022"/>
    </source>
</evidence>
<evidence type="ECO:0000259" key="5">
    <source>
        <dbReference type="PROSITE" id="PS01186"/>
    </source>
</evidence>
<dbReference type="Proteomes" id="UP001057375">
    <property type="component" value="Unassembled WGS sequence"/>
</dbReference>
<dbReference type="SUPFAM" id="SSF52058">
    <property type="entry name" value="L domain-like"/>
    <property type="match status" value="2"/>
</dbReference>
<dbReference type="EMBL" id="BQXS01010075">
    <property type="protein sequence ID" value="GKT32863.1"/>
    <property type="molecule type" value="Genomic_DNA"/>
</dbReference>
<dbReference type="PROSITE" id="PS01186">
    <property type="entry name" value="EGF_2"/>
    <property type="match status" value="1"/>
</dbReference>
<evidence type="ECO:0000256" key="1">
    <source>
        <dbReference type="ARBA" id="ARBA00022614"/>
    </source>
</evidence>
<dbReference type="PROSITE" id="PS00022">
    <property type="entry name" value="EGF_1"/>
    <property type="match status" value="1"/>
</dbReference>
<dbReference type="PANTHER" id="PTHR45617">
    <property type="entry name" value="LEUCINE RICH REPEAT FAMILY PROTEIN"/>
    <property type="match status" value="1"/>
</dbReference>
<keyword evidence="2" id="KW-0677">Repeat</keyword>
<accession>A0ABQ5KMX4</accession>
<dbReference type="InterPro" id="IPR000742">
    <property type="entry name" value="EGF"/>
</dbReference>